<dbReference type="EMBL" id="JARBHB010000003">
    <property type="protein sequence ID" value="KAJ8891092.1"/>
    <property type="molecule type" value="Genomic_DNA"/>
</dbReference>
<accession>A0ABQ9I364</accession>
<evidence type="ECO:0000313" key="2">
    <source>
        <dbReference type="Proteomes" id="UP001159363"/>
    </source>
</evidence>
<comment type="caution">
    <text evidence="1">The sequence shown here is derived from an EMBL/GenBank/DDBJ whole genome shotgun (WGS) entry which is preliminary data.</text>
</comment>
<reference evidence="1 2" key="1">
    <citation type="submission" date="2023-02" db="EMBL/GenBank/DDBJ databases">
        <title>LHISI_Scaffold_Assembly.</title>
        <authorList>
            <person name="Stuart O.P."/>
            <person name="Cleave R."/>
            <person name="Magrath M.J.L."/>
            <person name="Mikheyev A.S."/>
        </authorList>
    </citation>
    <scope>NUCLEOTIDE SEQUENCE [LARGE SCALE GENOMIC DNA]</scope>
    <source>
        <strain evidence="1">Daus_M_001</strain>
        <tissue evidence="1">Leg muscle</tissue>
    </source>
</reference>
<sequence length="103" mass="11998">MHNTEDMLDFNQWWPEFYITKKRGTPRQYNISFAPVCYAEFVYKAAHKHVVVTSEYIDGLTHHTFDLGLPVASSIAISWHMVYPHGKVSLNTKKKRRKKSGDV</sequence>
<dbReference type="Proteomes" id="UP001159363">
    <property type="component" value="Chromosome 3"/>
</dbReference>
<organism evidence="1 2">
    <name type="scientific">Dryococelus australis</name>
    <dbReference type="NCBI Taxonomy" id="614101"/>
    <lineage>
        <taxon>Eukaryota</taxon>
        <taxon>Metazoa</taxon>
        <taxon>Ecdysozoa</taxon>
        <taxon>Arthropoda</taxon>
        <taxon>Hexapoda</taxon>
        <taxon>Insecta</taxon>
        <taxon>Pterygota</taxon>
        <taxon>Neoptera</taxon>
        <taxon>Polyneoptera</taxon>
        <taxon>Phasmatodea</taxon>
        <taxon>Verophasmatodea</taxon>
        <taxon>Anareolatae</taxon>
        <taxon>Phasmatidae</taxon>
        <taxon>Eurycanthinae</taxon>
        <taxon>Dryococelus</taxon>
    </lineage>
</organism>
<name>A0ABQ9I364_9NEOP</name>
<evidence type="ECO:0000313" key="1">
    <source>
        <dbReference type="EMBL" id="KAJ8891092.1"/>
    </source>
</evidence>
<proteinExistence type="predicted"/>
<gene>
    <name evidence="1" type="ORF">PR048_010602</name>
</gene>
<keyword evidence="2" id="KW-1185">Reference proteome</keyword>
<protein>
    <submittedName>
        <fullName evidence="1">Uncharacterized protein</fullName>
    </submittedName>
</protein>